<keyword evidence="8" id="KW-0732">Signal</keyword>
<evidence type="ECO:0000256" key="4">
    <source>
        <dbReference type="PIRSR" id="PIRSR601211-1"/>
    </source>
</evidence>
<feature type="domain" description="Phospholipase A2-like central" evidence="9">
    <location>
        <begin position="28"/>
        <end position="151"/>
    </location>
</feature>
<dbReference type="PRINTS" id="PR00389">
    <property type="entry name" value="PHPHLIPASEA2"/>
</dbReference>
<dbReference type="GO" id="GO:0005543">
    <property type="term" value="F:phospholipid binding"/>
    <property type="evidence" value="ECO:0007669"/>
    <property type="project" value="TreeGrafter"/>
</dbReference>
<feature type="disulfide bond" evidence="6">
    <location>
        <begin position="69"/>
        <end position="124"/>
    </location>
</feature>
<keyword evidence="5 8" id="KW-0106">Calcium</keyword>
<evidence type="ECO:0000313" key="11">
    <source>
        <dbReference type="Proteomes" id="UP000663879"/>
    </source>
</evidence>
<reference evidence="10" key="1">
    <citation type="submission" date="2021-02" db="EMBL/GenBank/DDBJ databases">
        <authorList>
            <person name="Nowell W R."/>
        </authorList>
    </citation>
    <scope>NUCLEOTIDE SEQUENCE</scope>
    <source>
        <strain evidence="10">Ploen Becks lab</strain>
    </source>
</reference>
<comment type="subcellular location">
    <subcellularLocation>
        <location evidence="1 8">Secreted</location>
    </subcellularLocation>
</comment>
<keyword evidence="3 6" id="KW-1015">Disulfide bond</keyword>
<sequence length="151" mass="16846">MNLNYFLILSVLSLFSQTLASPFEMGRNLIQFKRMVEYMTGRNALDFDSYGNYCGMGGSGTPVDAIDNCCKNHDECYENASSLTCYSYFSTYDYTAADYKITCLDSNTKCQSKICACDKAAAECFRNNLNSYNPCLNRPGILGIFQPSGCK</sequence>
<dbReference type="Pfam" id="PF00068">
    <property type="entry name" value="Phospholip_A2_1"/>
    <property type="match status" value="1"/>
</dbReference>
<dbReference type="Proteomes" id="UP000663879">
    <property type="component" value="Unassembled WGS sequence"/>
</dbReference>
<dbReference type="FunFam" id="1.20.90.10:FF:000001">
    <property type="entry name" value="Basic phospholipase A2 homolog"/>
    <property type="match status" value="1"/>
</dbReference>
<organism evidence="10 11">
    <name type="scientific">Brachionus calyciflorus</name>
    <dbReference type="NCBI Taxonomy" id="104777"/>
    <lineage>
        <taxon>Eukaryota</taxon>
        <taxon>Metazoa</taxon>
        <taxon>Spiralia</taxon>
        <taxon>Gnathifera</taxon>
        <taxon>Rotifera</taxon>
        <taxon>Eurotatoria</taxon>
        <taxon>Monogononta</taxon>
        <taxon>Pseudotrocha</taxon>
        <taxon>Ploima</taxon>
        <taxon>Brachionidae</taxon>
        <taxon>Brachionus</taxon>
    </lineage>
</organism>
<dbReference type="CDD" id="cd00125">
    <property type="entry name" value="PLA2c"/>
    <property type="match status" value="1"/>
</dbReference>
<dbReference type="InterPro" id="IPR033113">
    <property type="entry name" value="PLA2_histidine"/>
</dbReference>
<dbReference type="AlphaFoldDB" id="A0A813VMC7"/>
<dbReference type="OrthoDB" id="5841574at2759"/>
<comment type="caution">
    <text evidence="10">The sequence shown here is derived from an EMBL/GenBank/DDBJ whole genome shotgun (WGS) entry which is preliminary data.</text>
</comment>
<evidence type="ECO:0000256" key="6">
    <source>
        <dbReference type="PIRSR" id="PIRSR601211-3"/>
    </source>
</evidence>
<comment type="similarity">
    <text evidence="7">Belongs to the phospholipase A2 family.</text>
</comment>
<evidence type="ECO:0000256" key="8">
    <source>
        <dbReference type="RuleBase" id="RU361236"/>
    </source>
</evidence>
<keyword evidence="11" id="KW-1185">Reference proteome</keyword>
<dbReference type="InterPro" id="IPR016090">
    <property type="entry name" value="PLA2-like_dom"/>
</dbReference>
<evidence type="ECO:0000256" key="5">
    <source>
        <dbReference type="PIRSR" id="PIRSR601211-2"/>
    </source>
</evidence>
<dbReference type="GO" id="GO:0047498">
    <property type="term" value="F:calcium-dependent phospholipase A2 activity"/>
    <property type="evidence" value="ECO:0007669"/>
    <property type="project" value="TreeGrafter"/>
</dbReference>
<dbReference type="GO" id="GO:0050482">
    <property type="term" value="P:arachidonate secretion"/>
    <property type="evidence" value="ECO:0007669"/>
    <property type="project" value="InterPro"/>
</dbReference>
<feature type="disulfide bond" evidence="6">
    <location>
        <begin position="76"/>
        <end position="117"/>
    </location>
</feature>
<feature type="chain" id="PRO_5033093468" description="Phospholipase A2" evidence="8">
    <location>
        <begin position="21"/>
        <end position="151"/>
    </location>
</feature>
<dbReference type="GO" id="GO:0016042">
    <property type="term" value="P:lipid catabolic process"/>
    <property type="evidence" value="ECO:0007669"/>
    <property type="project" value="InterPro"/>
</dbReference>
<dbReference type="PANTHER" id="PTHR11716:SF51">
    <property type="entry name" value="PHOSPHOLIPASE A2"/>
    <property type="match status" value="1"/>
</dbReference>
<dbReference type="EC" id="3.1.1.4" evidence="8"/>
<evidence type="ECO:0000259" key="9">
    <source>
        <dbReference type="SMART" id="SM00085"/>
    </source>
</evidence>
<comment type="cofactor">
    <cofactor evidence="5">
        <name>Ca(2+)</name>
        <dbReference type="ChEBI" id="CHEBI:29108"/>
    </cofactor>
    <text evidence="5">Binds 1 Ca(2+) ion per subunit.</text>
</comment>
<dbReference type="InterPro" id="IPR001211">
    <property type="entry name" value="PLA2"/>
</dbReference>
<feature type="active site" evidence="4">
    <location>
        <position position="73"/>
    </location>
</feature>
<dbReference type="GO" id="GO:0005509">
    <property type="term" value="F:calcium ion binding"/>
    <property type="evidence" value="ECO:0007669"/>
    <property type="project" value="InterPro"/>
</dbReference>
<keyword evidence="8" id="KW-0443">Lipid metabolism</keyword>
<comment type="catalytic activity">
    <reaction evidence="8">
        <text>a 1,2-diacyl-sn-glycero-3-phosphocholine + H2O = a 1-acyl-sn-glycero-3-phosphocholine + a fatty acid + H(+)</text>
        <dbReference type="Rhea" id="RHEA:15801"/>
        <dbReference type="ChEBI" id="CHEBI:15377"/>
        <dbReference type="ChEBI" id="CHEBI:15378"/>
        <dbReference type="ChEBI" id="CHEBI:28868"/>
        <dbReference type="ChEBI" id="CHEBI:57643"/>
        <dbReference type="ChEBI" id="CHEBI:58168"/>
        <dbReference type="EC" id="3.1.1.4"/>
    </reaction>
</comment>
<evidence type="ECO:0000256" key="2">
    <source>
        <dbReference type="ARBA" id="ARBA00022525"/>
    </source>
</evidence>
<evidence type="ECO:0000256" key="3">
    <source>
        <dbReference type="ARBA" id="ARBA00023157"/>
    </source>
</evidence>
<keyword evidence="2 8" id="KW-0964">Secreted</keyword>
<feature type="binding site" evidence="5">
    <location>
        <position position="55"/>
    </location>
    <ligand>
        <name>Ca(2+)</name>
        <dbReference type="ChEBI" id="CHEBI:29108"/>
    </ligand>
</feature>
<feature type="disulfide bond" evidence="6">
    <location>
        <begin position="54"/>
        <end position="70"/>
    </location>
</feature>
<evidence type="ECO:0000313" key="10">
    <source>
        <dbReference type="EMBL" id="CAF0840714.1"/>
    </source>
</evidence>
<dbReference type="PANTHER" id="PTHR11716">
    <property type="entry name" value="PHOSPHOLIPASE A2 FAMILY MEMBER"/>
    <property type="match status" value="1"/>
</dbReference>
<protein>
    <recommendedName>
        <fullName evidence="8">Phospholipase A2</fullName>
        <ecNumber evidence="8">3.1.1.4</ecNumber>
    </recommendedName>
</protein>
<feature type="binding site" evidence="5">
    <location>
        <position position="74"/>
    </location>
    <ligand>
        <name>Ca(2+)</name>
        <dbReference type="ChEBI" id="CHEBI:29108"/>
    </ligand>
</feature>
<dbReference type="GO" id="GO:0006644">
    <property type="term" value="P:phospholipid metabolic process"/>
    <property type="evidence" value="ECO:0007669"/>
    <property type="project" value="InterPro"/>
</dbReference>
<dbReference type="SUPFAM" id="SSF48619">
    <property type="entry name" value="Phospholipase A2, PLA2"/>
    <property type="match status" value="1"/>
</dbReference>
<dbReference type="InterPro" id="IPR036444">
    <property type="entry name" value="PLipase_A2_dom_sf"/>
</dbReference>
<proteinExistence type="inferred from homology"/>
<keyword evidence="8" id="KW-0378">Hydrolase</keyword>
<feature type="active site" evidence="4">
    <location>
        <position position="118"/>
    </location>
</feature>
<feature type="binding site" evidence="5">
    <location>
        <position position="57"/>
    </location>
    <ligand>
        <name>Ca(2+)</name>
        <dbReference type="ChEBI" id="CHEBI:29108"/>
    </ligand>
</feature>
<feature type="disulfide bond" evidence="6">
    <location>
        <begin position="103"/>
        <end position="115"/>
    </location>
</feature>
<dbReference type="InterPro" id="IPR033112">
    <property type="entry name" value="PLA2_Asp_AS"/>
</dbReference>
<dbReference type="PROSITE" id="PS00118">
    <property type="entry name" value="PA2_HIS"/>
    <property type="match status" value="1"/>
</dbReference>
<evidence type="ECO:0000256" key="7">
    <source>
        <dbReference type="RuleBase" id="RU003654"/>
    </source>
</evidence>
<dbReference type="GO" id="GO:0005576">
    <property type="term" value="C:extracellular region"/>
    <property type="evidence" value="ECO:0007669"/>
    <property type="project" value="UniProtKB-SubCell"/>
</dbReference>
<name>A0A813VMC7_9BILA</name>
<dbReference type="Gene3D" id="1.20.90.10">
    <property type="entry name" value="Phospholipase A2 domain"/>
    <property type="match status" value="1"/>
</dbReference>
<evidence type="ECO:0000256" key="1">
    <source>
        <dbReference type="ARBA" id="ARBA00004613"/>
    </source>
</evidence>
<feature type="signal peptide" evidence="8">
    <location>
        <begin position="1"/>
        <end position="20"/>
    </location>
</feature>
<dbReference type="SMART" id="SM00085">
    <property type="entry name" value="PA2c"/>
    <property type="match status" value="1"/>
</dbReference>
<gene>
    <name evidence="10" type="ORF">OXX778_LOCUS8441</name>
</gene>
<dbReference type="PROSITE" id="PS00119">
    <property type="entry name" value="PA2_ASP"/>
    <property type="match status" value="1"/>
</dbReference>
<keyword evidence="5" id="KW-0479">Metal-binding</keyword>
<feature type="binding site" evidence="5">
    <location>
        <position position="53"/>
    </location>
    <ligand>
        <name>Ca(2+)</name>
        <dbReference type="ChEBI" id="CHEBI:29108"/>
    </ligand>
</feature>
<feature type="disulfide bond" evidence="6">
    <location>
        <begin position="85"/>
        <end position="110"/>
    </location>
</feature>
<dbReference type="EMBL" id="CAJNOC010001162">
    <property type="protein sequence ID" value="CAF0840714.1"/>
    <property type="molecule type" value="Genomic_DNA"/>
</dbReference>
<accession>A0A813VMC7</accession>